<dbReference type="AlphaFoldDB" id="A0A345ZAL0"/>
<sequence>MPMLKLSLRQCYFDAIKSGLKTVEGRLNSHKFKDLRPGMQINFSSIDTHETIICTVASIHVYANFKEMLIHEGLENMLPGVTSLDEGVNLYENFEGYREGVKKVGALAITIQKNL</sequence>
<dbReference type="InterPro" id="IPR015947">
    <property type="entry name" value="PUA-like_sf"/>
</dbReference>
<reference evidence="2 3" key="1">
    <citation type="submission" date="2017-12" db="EMBL/GenBank/DDBJ databases">
        <title>Chromulinavorax destructans is a abundant pathogen of dominant heterotrophic picoflagllates.</title>
        <authorList>
            <person name="Deeg C.M."/>
            <person name="Zimmer M."/>
            <person name="Suttle C.A."/>
        </authorList>
    </citation>
    <scope>NUCLEOTIDE SEQUENCE [LARGE SCALE GENOMIC DNA]</scope>
    <source>
        <strain evidence="2 3">SeV1</strain>
    </source>
</reference>
<dbReference type="RefSeq" id="WP_115585342.1">
    <property type="nucleotide sequence ID" value="NZ_CP025544.1"/>
</dbReference>
<gene>
    <name evidence="2" type="ORF">C0J27_00995</name>
</gene>
<feature type="domain" description="ASCH" evidence="1">
    <location>
        <begin position="6"/>
        <end position="105"/>
    </location>
</feature>
<dbReference type="Proteomes" id="UP000254834">
    <property type="component" value="Chromosome"/>
</dbReference>
<evidence type="ECO:0000259" key="1">
    <source>
        <dbReference type="SMART" id="SM01022"/>
    </source>
</evidence>
<keyword evidence="2" id="KW-0413">Isomerase</keyword>
<dbReference type="SMART" id="SM01022">
    <property type="entry name" value="ASCH"/>
    <property type="match status" value="1"/>
</dbReference>
<dbReference type="PANTHER" id="PTHR34204:SF2">
    <property type="entry name" value="RNA-BINDING ASCH DOMAIN PROTEIN"/>
    <property type="match status" value="1"/>
</dbReference>
<dbReference type="KEGG" id="cdes:C0J27_00995"/>
<dbReference type="SUPFAM" id="SSF88697">
    <property type="entry name" value="PUA domain-like"/>
    <property type="match status" value="1"/>
</dbReference>
<keyword evidence="3" id="KW-1185">Reference proteome</keyword>
<dbReference type="Pfam" id="PF04266">
    <property type="entry name" value="ASCH"/>
    <property type="match status" value="1"/>
</dbReference>
<accession>A0A345ZAL0</accession>
<organism evidence="2 3">
    <name type="scientific">Candidatus Chromulinivorax destructor</name>
    <dbReference type="NCBI Taxonomy" id="2066483"/>
    <lineage>
        <taxon>Bacteria</taxon>
        <taxon>Candidatus Babelota</taxon>
        <taxon>Candidatus Babeliae</taxon>
        <taxon>Candidatus Babeliales</taxon>
        <taxon>Candidatus Chromulinivoraceae</taxon>
        <taxon>Candidatus Chromulinivorax</taxon>
    </lineage>
</organism>
<protein>
    <submittedName>
        <fullName evidence="2">Isomerase</fullName>
    </submittedName>
</protein>
<proteinExistence type="predicted"/>
<dbReference type="EMBL" id="CP025544">
    <property type="protein sequence ID" value="AXK60327.1"/>
    <property type="molecule type" value="Genomic_DNA"/>
</dbReference>
<dbReference type="GO" id="GO:0016853">
    <property type="term" value="F:isomerase activity"/>
    <property type="evidence" value="ECO:0007669"/>
    <property type="project" value="UniProtKB-KW"/>
</dbReference>
<evidence type="ECO:0000313" key="3">
    <source>
        <dbReference type="Proteomes" id="UP000254834"/>
    </source>
</evidence>
<dbReference type="OrthoDB" id="21341at2"/>
<name>A0A345ZAL0_9BACT</name>
<dbReference type="Gene3D" id="2.30.130.30">
    <property type="entry name" value="Hypothetical protein"/>
    <property type="match status" value="1"/>
</dbReference>
<dbReference type="InterPro" id="IPR007374">
    <property type="entry name" value="ASCH_domain"/>
</dbReference>
<dbReference type="PANTHER" id="PTHR34204">
    <property type="entry name" value="RNA-BINDING ASCH DOMAIN PROTEIN"/>
    <property type="match status" value="1"/>
</dbReference>
<evidence type="ECO:0000313" key="2">
    <source>
        <dbReference type="EMBL" id="AXK60327.1"/>
    </source>
</evidence>